<keyword evidence="1" id="KW-1133">Transmembrane helix</keyword>
<evidence type="ECO:0008006" key="3">
    <source>
        <dbReference type="Google" id="ProtNLM"/>
    </source>
</evidence>
<keyword evidence="1" id="KW-0812">Transmembrane</keyword>
<dbReference type="EMBL" id="BART01032684">
    <property type="protein sequence ID" value="GAH13620.1"/>
    <property type="molecule type" value="Genomic_DNA"/>
</dbReference>
<dbReference type="PANTHER" id="PTHR30590:SF2">
    <property type="entry name" value="INNER MEMBRANE PROTEIN"/>
    <property type="match status" value="1"/>
</dbReference>
<organism evidence="2">
    <name type="scientific">marine sediment metagenome</name>
    <dbReference type="NCBI Taxonomy" id="412755"/>
    <lineage>
        <taxon>unclassified sequences</taxon>
        <taxon>metagenomes</taxon>
        <taxon>ecological metagenomes</taxon>
    </lineage>
</organism>
<feature type="transmembrane region" description="Helical" evidence="1">
    <location>
        <begin position="59"/>
        <end position="86"/>
    </location>
</feature>
<proteinExistence type="predicted"/>
<dbReference type="InterPro" id="IPR052529">
    <property type="entry name" value="Bact_Transport_Assoc"/>
</dbReference>
<reference evidence="2" key="1">
    <citation type="journal article" date="2014" name="Front. Microbiol.">
        <title>High frequency of phylogenetically diverse reductive dehalogenase-homologous genes in deep subseafloor sedimentary metagenomes.</title>
        <authorList>
            <person name="Kawai M."/>
            <person name="Futagami T."/>
            <person name="Toyoda A."/>
            <person name="Takaki Y."/>
            <person name="Nishi S."/>
            <person name="Hori S."/>
            <person name="Arai W."/>
            <person name="Tsubouchi T."/>
            <person name="Morono Y."/>
            <person name="Uchiyama I."/>
            <person name="Ito T."/>
            <person name="Fujiyama A."/>
            <person name="Inagaki F."/>
            <person name="Takami H."/>
        </authorList>
    </citation>
    <scope>NUCLEOTIDE SEQUENCE</scope>
    <source>
        <strain evidence="2">Expedition CK06-06</strain>
    </source>
</reference>
<evidence type="ECO:0000256" key="1">
    <source>
        <dbReference type="SAM" id="Phobius"/>
    </source>
</evidence>
<dbReference type="AlphaFoldDB" id="X1DZL3"/>
<evidence type="ECO:0000313" key="2">
    <source>
        <dbReference type="EMBL" id="GAH13620.1"/>
    </source>
</evidence>
<feature type="transmembrane region" description="Helical" evidence="1">
    <location>
        <begin position="106"/>
        <end position="122"/>
    </location>
</feature>
<feature type="transmembrane region" description="Helical" evidence="1">
    <location>
        <begin position="20"/>
        <end position="39"/>
    </location>
</feature>
<keyword evidence="1" id="KW-0472">Membrane</keyword>
<accession>X1DZL3</accession>
<feature type="non-terminal residue" evidence="2">
    <location>
        <position position="123"/>
    </location>
</feature>
<sequence>MKYNTSPISPSERILSLDVLRGFAILGILIMNIQSFSMIQTAYINPAAFGDLTGLNKWVWILSHVFADSKFMSIFSILFGAGILLFTDRVESKGFKSAGLHYSRTSWLLIIGLIHAYFIWYGD</sequence>
<name>X1DZL3_9ZZZZ</name>
<protein>
    <recommendedName>
        <fullName evidence="3">DUF418 domain-containing protein</fullName>
    </recommendedName>
</protein>
<gene>
    <name evidence="2" type="ORF">S01H4_56415</name>
</gene>
<dbReference type="PANTHER" id="PTHR30590">
    <property type="entry name" value="INNER MEMBRANE PROTEIN"/>
    <property type="match status" value="1"/>
</dbReference>
<comment type="caution">
    <text evidence="2">The sequence shown here is derived from an EMBL/GenBank/DDBJ whole genome shotgun (WGS) entry which is preliminary data.</text>
</comment>